<proteinExistence type="predicted"/>
<dbReference type="KEGG" id="blen:NCTC4824_03536"/>
<gene>
    <name evidence="1" type="ORF">NCTC4824_03536</name>
</gene>
<accession>A0A2X4ZBW8</accession>
<evidence type="ECO:0000313" key="1">
    <source>
        <dbReference type="EMBL" id="SQI61985.1"/>
    </source>
</evidence>
<dbReference type="Proteomes" id="UP000249134">
    <property type="component" value="Chromosome 1"/>
</dbReference>
<name>A0A2X4ZBW8_LEDLE</name>
<dbReference type="EMBL" id="LS483476">
    <property type="protein sequence ID" value="SQI61985.1"/>
    <property type="molecule type" value="Genomic_DNA"/>
</dbReference>
<dbReference type="STRING" id="1348624.GCA_001591545_02246"/>
<sequence>MGYHRFRDEQLAVPIEEGVSNKNINIRYQEFQ</sequence>
<evidence type="ECO:0000313" key="2">
    <source>
        <dbReference type="Proteomes" id="UP000249134"/>
    </source>
</evidence>
<protein>
    <submittedName>
        <fullName evidence="1">Uncharacterized protein</fullName>
    </submittedName>
</protein>
<keyword evidence="2" id="KW-1185">Reference proteome</keyword>
<dbReference type="AlphaFoldDB" id="A0A2X4ZBW8"/>
<organism evidence="1 2">
    <name type="scientific">Lederbergia lenta</name>
    <name type="common">Bacillus lentus</name>
    <dbReference type="NCBI Taxonomy" id="1467"/>
    <lineage>
        <taxon>Bacteria</taxon>
        <taxon>Bacillati</taxon>
        <taxon>Bacillota</taxon>
        <taxon>Bacilli</taxon>
        <taxon>Bacillales</taxon>
        <taxon>Bacillaceae</taxon>
        <taxon>Lederbergia</taxon>
    </lineage>
</organism>
<reference evidence="1 2" key="1">
    <citation type="submission" date="2018-06" db="EMBL/GenBank/DDBJ databases">
        <authorList>
            <consortium name="Pathogen Informatics"/>
            <person name="Doyle S."/>
        </authorList>
    </citation>
    <scope>NUCLEOTIDE SEQUENCE [LARGE SCALE GENOMIC DNA]</scope>
    <source>
        <strain evidence="1 2">NCTC4824</strain>
    </source>
</reference>